<protein>
    <submittedName>
        <fullName evidence="1">Uncharacterized protein</fullName>
    </submittedName>
</protein>
<organism evidence="1 2">
    <name type="scientific">Trapa natans</name>
    <name type="common">Water chestnut</name>
    <dbReference type="NCBI Taxonomy" id="22666"/>
    <lineage>
        <taxon>Eukaryota</taxon>
        <taxon>Viridiplantae</taxon>
        <taxon>Streptophyta</taxon>
        <taxon>Embryophyta</taxon>
        <taxon>Tracheophyta</taxon>
        <taxon>Spermatophyta</taxon>
        <taxon>Magnoliopsida</taxon>
        <taxon>eudicotyledons</taxon>
        <taxon>Gunneridae</taxon>
        <taxon>Pentapetalae</taxon>
        <taxon>rosids</taxon>
        <taxon>malvids</taxon>
        <taxon>Myrtales</taxon>
        <taxon>Lythraceae</taxon>
        <taxon>Trapa</taxon>
    </lineage>
</organism>
<accession>A0AAN7M8X4</accession>
<dbReference type="EMBL" id="JAXQNO010000008">
    <property type="protein sequence ID" value="KAK4793493.1"/>
    <property type="molecule type" value="Genomic_DNA"/>
</dbReference>
<sequence length="76" mass="8976">MLRPVIKWIPETAYDRAFFILFMRIDYDSQHLKSPLVDLFGFDLVVVHEKWDMMKLVDILGDDQPMAHQNGLILVE</sequence>
<reference evidence="1 2" key="1">
    <citation type="journal article" date="2023" name="Hortic Res">
        <title>Pangenome of water caltrop reveals structural variations and asymmetric subgenome divergence after allopolyploidization.</title>
        <authorList>
            <person name="Zhang X."/>
            <person name="Chen Y."/>
            <person name="Wang L."/>
            <person name="Yuan Y."/>
            <person name="Fang M."/>
            <person name="Shi L."/>
            <person name="Lu R."/>
            <person name="Comes H.P."/>
            <person name="Ma Y."/>
            <person name="Chen Y."/>
            <person name="Huang G."/>
            <person name="Zhou Y."/>
            <person name="Zheng Z."/>
            <person name="Qiu Y."/>
        </authorList>
    </citation>
    <scope>NUCLEOTIDE SEQUENCE [LARGE SCALE GENOMIC DNA]</scope>
    <source>
        <strain evidence="1">F231</strain>
    </source>
</reference>
<proteinExistence type="predicted"/>
<evidence type="ECO:0000313" key="1">
    <source>
        <dbReference type="EMBL" id="KAK4793493.1"/>
    </source>
</evidence>
<evidence type="ECO:0000313" key="2">
    <source>
        <dbReference type="Proteomes" id="UP001346149"/>
    </source>
</evidence>
<comment type="caution">
    <text evidence="1">The sequence shown here is derived from an EMBL/GenBank/DDBJ whole genome shotgun (WGS) entry which is preliminary data.</text>
</comment>
<name>A0AAN7M8X4_TRANT</name>
<keyword evidence="2" id="KW-1185">Reference proteome</keyword>
<dbReference type="AlphaFoldDB" id="A0AAN7M8X4"/>
<gene>
    <name evidence="1" type="ORF">SAY86_023928</name>
</gene>
<dbReference type="Proteomes" id="UP001346149">
    <property type="component" value="Unassembled WGS sequence"/>
</dbReference>